<proteinExistence type="inferred from homology"/>
<evidence type="ECO:0000256" key="5">
    <source>
        <dbReference type="ARBA" id="ARBA00022989"/>
    </source>
</evidence>
<name>A0ABT0GG67_9GAMM</name>
<keyword evidence="6 8" id="KW-0472">Membrane</keyword>
<evidence type="ECO:0000256" key="7">
    <source>
        <dbReference type="RuleBase" id="RU003879"/>
    </source>
</evidence>
<evidence type="ECO:0000256" key="3">
    <source>
        <dbReference type="ARBA" id="ARBA00022475"/>
    </source>
</evidence>
<dbReference type="EMBL" id="JALNMH010000005">
    <property type="protein sequence ID" value="MCK7593527.1"/>
    <property type="molecule type" value="Genomic_DNA"/>
</dbReference>
<reference evidence="9" key="1">
    <citation type="submission" date="2022-04" db="EMBL/GenBank/DDBJ databases">
        <title>Lysobacter sp. CAU 1642 isolated from sea sand.</title>
        <authorList>
            <person name="Kim W."/>
        </authorList>
    </citation>
    <scope>NUCLEOTIDE SEQUENCE</scope>
    <source>
        <strain evidence="9">CAU 1642</strain>
    </source>
</reference>
<feature type="transmembrane region" description="Helical" evidence="8">
    <location>
        <begin position="20"/>
        <end position="39"/>
    </location>
</feature>
<gene>
    <name evidence="9" type="ORF">M0G41_07590</name>
</gene>
<dbReference type="PANTHER" id="PTHR30558">
    <property type="entry name" value="EXBD MEMBRANE COMPONENT OF PMF-DRIVEN MACROMOLECULE IMPORT SYSTEM"/>
    <property type="match status" value="1"/>
</dbReference>
<keyword evidence="7" id="KW-0813">Transport</keyword>
<dbReference type="RefSeq" id="WP_248207200.1">
    <property type="nucleotide sequence ID" value="NZ_JALNMH010000005.1"/>
</dbReference>
<evidence type="ECO:0000313" key="10">
    <source>
        <dbReference type="Proteomes" id="UP001431449"/>
    </source>
</evidence>
<evidence type="ECO:0000313" key="9">
    <source>
        <dbReference type="EMBL" id="MCK7593527.1"/>
    </source>
</evidence>
<evidence type="ECO:0000256" key="2">
    <source>
        <dbReference type="ARBA" id="ARBA00005811"/>
    </source>
</evidence>
<dbReference type="InterPro" id="IPR003400">
    <property type="entry name" value="ExbD"/>
</dbReference>
<keyword evidence="10" id="KW-1185">Reference proteome</keyword>
<evidence type="ECO:0000256" key="6">
    <source>
        <dbReference type="ARBA" id="ARBA00023136"/>
    </source>
</evidence>
<comment type="subcellular location">
    <subcellularLocation>
        <location evidence="1">Cell membrane</location>
        <topology evidence="1">Single-pass membrane protein</topology>
    </subcellularLocation>
    <subcellularLocation>
        <location evidence="7">Cell membrane</location>
        <topology evidence="7">Single-pass type II membrane protein</topology>
    </subcellularLocation>
</comment>
<keyword evidence="3" id="KW-1003">Cell membrane</keyword>
<evidence type="ECO:0000256" key="8">
    <source>
        <dbReference type="SAM" id="Phobius"/>
    </source>
</evidence>
<keyword evidence="7" id="KW-0653">Protein transport</keyword>
<protein>
    <submittedName>
        <fullName evidence="9">Biopolymer transporter ExbD</fullName>
    </submittedName>
</protein>
<comment type="similarity">
    <text evidence="2 7">Belongs to the ExbD/TolR family.</text>
</comment>
<comment type="caution">
    <text evidence="9">The sequence shown here is derived from an EMBL/GenBank/DDBJ whole genome shotgun (WGS) entry which is preliminary data.</text>
</comment>
<accession>A0ABT0GG67</accession>
<dbReference type="PANTHER" id="PTHR30558:SF7">
    <property type="entry name" value="TOL-PAL SYSTEM PROTEIN TOLR"/>
    <property type="match status" value="1"/>
</dbReference>
<organism evidence="9 10">
    <name type="scientific">Pseudomarimonas salicorniae</name>
    <dbReference type="NCBI Taxonomy" id="2933270"/>
    <lineage>
        <taxon>Bacteria</taxon>
        <taxon>Pseudomonadati</taxon>
        <taxon>Pseudomonadota</taxon>
        <taxon>Gammaproteobacteria</taxon>
        <taxon>Lysobacterales</taxon>
        <taxon>Lysobacteraceae</taxon>
        <taxon>Pseudomarimonas</taxon>
    </lineage>
</organism>
<sequence>MAFAVRSEAAAVSEMNITPLVDVLLVLLVIFMLAAPVVSRPLALDLSSRPDAGPPPEVLRLGLDSEGRWLWQGQALPSATVSGLLQVEAGRSPRPVLQLEADPVARYEDWVALLAATRAAGFAQVALPVD</sequence>
<dbReference type="Gene3D" id="3.30.420.270">
    <property type="match status" value="1"/>
</dbReference>
<dbReference type="Pfam" id="PF02472">
    <property type="entry name" value="ExbD"/>
    <property type="match status" value="1"/>
</dbReference>
<evidence type="ECO:0000256" key="4">
    <source>
        <dbReference type="ARBA" id="ARBA00022692"/>
    </source>
</evidence>
<dbReference type="Proteomes" id="UP001431449">
    <property type="component" value="Unassembled WGS sequence"/>
</dbReference>
<keyword evidence="4 7" id="KW-0812">Transmembrane</keyword>
<evidence type="ECO:0000256" key="1">
    <source>
        <dbReference type="ARBA" id="ARBA00004162"/>
    </source>
</evidence>
<keyword evidence="5 8" id="KW-1133">Transmembrane helix</keyword>